<dbReference type="EMBL" id="KZ110600">
    <property type="protein sequence ID" value="OSX60150.1"/>
    <property type="molecule type" value="Genomic_DNA"/>
</dbReference>
<dbReference type="Proteomes" id="UP000194127">
    <property type="component" value="Unassembled WGS sequence"/>
</dbReference>
<dbReference type="Gene3D" id="3.40.50.410">
    <property type="entry name" value="von Willebrand factor, type A domain"/>
    <property type="match status" value="1"/>
</dbReference>
<evidence type="ECO:0000313" key="2">
    <source>
        <dbReference type="EMBL" id="OSX60150.1"/>
    </source>
</evidence>
<dbReference type="AlphaFoldDB" id="A0A1X6MV77"/>
<accession>A0A1X6MV77</accession>
<proteinExistence type="predicted"/>
<dbReference type="GeneID" id="36331149"/>
<keyword evidence="3" id="KW-1185">Reference proteome</keyword>
<dbReference type="InterPro" id="IPR036465">
    <property type="entry name" value="vWFA_dom_sf"/>
</dbReference>
<dbReference type="STRING" id="670580.A0A1X6MV77"/>
<evidence type="ECO:0000313" key="3">
    <source>
        <dbReference type="Proteomes" id="UP000194127"/>
    </source>
</evidence>
<dbReference type="OrthoDB" id="2793209at2759"/>
<name>A0A1X6MV77_9APHY</name>
<feature type="domain" description="VWFA" evidence="1">
    <location>
        <begin position="1"/>
        <end position="157"/>
    </location>
</feature>
<evidence type="ECO:0000259" key="1">
    <source>
        <dbReference type="PROSITE" id="PS50234"/>
    </source>
</evidence>
<dbReference type="InterPro" id="IPR002035">
    <property type="entry name" value="VWF_A"/>
</dbReference>
<reference evidence="2 3" key="1">
    <citation type="submission" date="2017-04" db="EMBL/GenBank/DDBJ databases">
        <title>Genome Sequence of the Model Brown-Rot Fungus Postia placenta SB12.</title>
        <authorList>
            <consortium name="DOE Joint Genome Institute"/>
            <person name="Gaskell J."/>
            <person name="Kersten P."/>
            <person name="Larrondo L.F."/>
            <person name="Canessa P."/>
            <person name="Martinez D."/>
            <person name="Hibbett D."/>
            <person name="Schmoll M."/>
            <person name="Kubicek C.P."/>
            <person name="Martinez A.T."/>
            <person name="Yadav J."/>
            <person name="Master E."/>
            <person name="Magnuson J.K."/>
            <person name="James T."/>
            <person name="Yaver D."/>
            <person name="Berka R."/>
            <person name="Labutti K."/>
            <person name="Lipzen A."/>
            <person name="Aerts A."/>
            <person name="Barry K."/>
            <person name="Henrissat B."/>
            <person name="Blanchette R."/>
            <person name="Grigoriev I."/>
            <person name="Cullen D."/>
        </authorList>
    </citation>
    <scope>NUCLEOTIDE SEQUENCE [LARGE SCALE GENOMIC DNA]</scope>
    <source>
        <strain evidence="2 3">MAD-698-R-SB12</strain>
    </source>
</reference>
<dbReference type="RefSeq" id="XP_024336944.1">
    <property type="nucleotide sequence ID" value="XM_024486200.1"/>
</dbReference>
<protein>
    <recommendedName>
        <fullName evidence="1">VWFA domain-containing protein</fullName>
    </recommendedName>
</protein>
<gene>
    <name evidence="2" type="ORF">POSPLADRAFT_1148590</name>
</gene>
<dbReference type="PROSITE" id="PS50234">
    <property type="entry name" value="VWFA"/>
    <property type="match status" value="1"/>
</dbReference>
<dbReference type="SUPFAM" id="SSF53300">
    <property type="entry name" value="vWA-like"/>
    <property type="match status" value="1"/>
</dbReference>
<organism evidence="2 3">
    <name type="scientific">Postia placenta MAD-698-R-SB12</name>
    <dbReference type="NCBI Taxonomy" id="670580"/>
    <lineage>
        <taxon>Eukaryota</taxon>
        <taxon>Fungi</taxon>
        <taxon>Dikarya</taxon>
        <taxon>Basidiomycota</taxon>
        <taxon>Agaricomycotina</taxon>
        <taxon>Agaricomycetes</taxon>
        <taxon>Polyporales</taxon>
        <taxon>Adustoporiaceae</taxon>
        <taxon>Rhodonia</taxon>
    </lineage>
</organism>
<sequence length="179" mass="19648">MGQPHAIRRDAYTVLLFNEAVSECLEYDFASTPERLLDSVLSYSAGGDTNFTVAIRRAQSMMERHWSNERSPVVIFLSDGESSIADVTMQNICLRSIALGKPLSFHTVAFGPRSAVLQRMANVAIDVQGRAPPDRQHPASPSTYSEALDNVRLAETFLGIAESLRKPRGSLFLGKTGFS</sequence>